<dbReference type="Proteomes" id="UP001596978">
    <property type="component" value="Unassembled WGS sequence"/>
</dbReference>
<dbReference type="InterPro" id="IPR039935">
    <property type="entry name" value="YML079W-like"/>
</dbReference>
<protein>
    <submittedName>
        <fullName evidence="2">Cupin domain-containing protein</fullName>
    </submittedName>
</protein>
<dbReference type="SUPFAM" id="SSF51182">
    <property type="entry name" value="RmlC-like cupins"/>
    <property type="match status" value="1"/>
</dbReference>
<dbReference type="Pfam" id="PF06172">
    <property type="entry name" value="Cupin_5"/>
    <property type="match status" value="1"/>
</dbReference>
<evidence type="ECO:0000313" key="2">
    <source>
        <dbReference type="EMBL" id="MFD0862732.1"/>
    </source>
</evidence>
<comment type="caution">
    <text evidence="2">The sequence shown here is derived from an EMBL/GenBank/DDBJ whole genome shotgun (WGS) entry which is preliminary data.</text>
</comment>
<sequence length="167" mass="18956">MNKAKDIIEKLQLQPHPEGGYFRETYRSAGVITEENLGESYQGSRNYCTCIYFLLTSDNFSAFHRINQDEIWHFYDGAPILLHLIAPNGRYSSITIGNALEKAQVPQFIVPGGHWFAAEVPTENTFSLVGCTVSPGFDFQDFDLPMRQMLVEKFPQHKAIITKLTHA</sequence>
<dbReference type="Gene3D" id="2.60.120.10">
    <property type="entry name" value="Jelly Rolls"/>
    <property type="match status" value="1"/>
</dbReference>
<dbReference type="RefSeq" id="WP_386408136.1">
    <property type="nucleotide sequence ID" value="NZ_JBHTJH010000010.1"/>
</dbReference>
<proteinExistence type="predicted"/>
<feature type="domain" description="DUF985" evidence="1">
    <location>
        <begin position="6"/>
        <end position="144"/>
    </location>
</feature>
<keyword evidence="3" id="KW-1185">Reference proteome</keyword>
<dbReference type="InterPro" id="IPR011051">
    <property type="entry name" value="RmlC_Cupin_sf"/>
</dbReference>
<dbReference type="CDD" id="cd06121">
    <property type="entry name" value="cupin_YML079wp"/>
    <property type="match status" value="1"/>
</dbReference>
<accession>A0ABW3D0A1</accession>
<dbReference type="InterPro" id="IPR009327">
    <property type="entry name" value="Cupin_DUF985"/>
</dbReference>
<evidence type="ECO:0000259" key="1">
    <source>
        <dbReference type="Pfam" id="PF06172"/>
    </source>
</evidence>
<dbReference type="PANTHER" id="PTHR33387">
    <property type="entry name" value="RMLC-LIKE JELLY ROLL FOLD PROTEIN"/>
    <property type="match status" value="1"/>
</dbReference>
<gene>
    <name evidence="2" type="ORF">ACFQ1M_11000</name>
</gene>
<reference evidence="3" key="1">
    <citation type="journal article" date="2019" name="Int. J. Syst. Evol. Microbiol.">
        <title>The Global Catalogue of Microorganisms (GCM) 10K type strain sequencing project: providing services to taxonomists for standard genome sequencing and annotation.</title>
        <authorList>
            <consortium name="The Broad Institute Genomics Platform"/>
            <consortium name="The Broad Institute Genome Sequencing Center for Infectious Disease"/>
            <person name="Wu L."/>
            <person name="Ma J."/>
        </authorList>
    </citation>
    <scope>NUCLEOTIDE SEQUENCE [LARGE SCALE GENOMIC DNA]</scope>
    <source>
        <strain evidence="3">CCUG 62952</strain>
    </source>
</reference>
<dbReference type="InterPro" id="IPR014710">
    <property type="entry name" value="RmlC-like_jellyroll"/>
</dbReference>
<organism evidence="2 3">
    <name type="scientific">Sungkyunkwania multivorans</name>
    <dbReference type="NCBI Taxonomy" id="1173618"/>
    <lineage>
        <taxon>Bacteria</taxon>
        <taxon>Pseudomonadati</taxon>
        <taxon>Bacteroidota</taxon>
        <taxon>Flavobacteriia</taxon>
        <taxon>Flavobacteriales</taxon>
        <taxon>Flavobacteriaceae</taxon>
        <taxon>Sungkyunkwania</taxon>
    </lineage>
</organism>
<name>A0ABW3D0A1_9FLAO</name>
<dbReference type="EMBL" id="JBHTJH010000010">
    <property type="protein sequence ID" value="MFD0862732.1"/>
    <property type="molecule type" value="Genomic_DNA"/>
</dbReference>
<evidence type="ECO:0000313" key="3">
    <source>
        <dbReference type="Proteomes" id="UP001596978"/>
    </source>
</evidence>
<dbReference type="PANTHER" id="PTHR33387:SF3">
    <property type="entry name" value="DUF985 DOMAIN-CONTAINING PROTEIN"/>
    <property type="match status" value="1"/>
</dbReference>